<dbReference type="EMBL" id="JAMZMK010010816">
    <property type="protein sequence ID" value="KAI7730289.1"/>
    <property type="molecule type" value="Genomic_DNA"/>
</dbReference>
<organism evidence="2 3">
    <name type="scientific">Ambrosia artemisiifolia</name>
    <name type="common">Common ragweed</name>
    <dbReference type="NCBI Taxonomy" id="4212"/>
    <lineage>
        <taxon>Eukaryota</taxon>
        <taxon>Viridiplantae</taxon>
        <taxon>Streptophyta</taxon>
        <taxon>Embryophyta</taxon>
        <taxon>Tracheophyta</taxon>
        <taxon>Spermatophyta</taxon>
        <taxon>Magnoliopsida</taxon>
        <taxon>eudicotyledons</taxon>
        <taxon>Gunneridae</taxon>
        <taxon>Pentapetalae</taxon>
        <taxon>asterids</taxon>
        <taxon>campanulids</taxon>
        <taxon>Asterales</taxon>
        <taxon>Asteraceae</taxon>
        <taxon>Asteroideae</taxon>
        <taxon>Heliantheae alliance</taxon>
        <taxon>Heliantheae</taxon>
        <taxon>Ambrosia</taxon>
    </lineage>
</organism>
<sequence length="53" mass="6069">SPATELWSRSVADPRSRQKCQNWTADLQQQTRAVESRPKLERSSVTLFQGHLS</sequence>
<gene>
    <name evidence="2" type="ORF">M8C21_001709</name>
</gene>
<protein>
    <submittedName>
        <fullName evidence="2">Uncharacterized protein</fullName>
    </submittedName>
</protein>
<feature type="region of interest" description="Disordered" evidence="1">
    <location>
        <begin position="1"/>
        <end position="40"/>
    </location>
</feature>
<feature type="compositionally biased region" description="Polar residues" evidence="1">
    <location>
        <begin position="19"/>
        <end position="33"/>
    </location>
</feature>
<reference evidence="2" key="1">
    <citation type="submission" date="2022-06" db="EMBL/GenBank/DDBJ databases">
        <title>Uncovering the hologenomic basis of an extraordinary plant invasion.</title>
        <authorList>
            <person name="Bieker V.C."/>
            <person name="Martin M.D."/>
            <person name="Gilbert T."/>
            <person name="Hodgins K."/>
            <person name="Battlay P."/>
            <person name="Petersen B."/>
            <person name="Wilson J."/>
        </authorList>
    </citation>
    <scope>NUCLEOTIDE SEQUENCE</scope>
    <source>
        <strain evidence="2">AA19_3_7</strain>
        <tissue evidence="2">Leaf</tissue>
    </source>
</reference>
<evidence type="ECO:0000313" key="2">
    <source>
        <dbReference type="EMBL" id="KAI7730289.1"/>
    </source>
</evidence>
<comment type="caution">
    <text evidence="2">The sequence shown here is derived from an EMBL/GenBank/DDBJ whole genome shotgun (WGS) entry which is preliminary data.</text>
</comment>
<accession>A0AAD5BW11</accession>
<evidence type="ECO:0000313" key="3">
    <source>
        <dbReference type="Proteomes" id="UP001206925"/>
    </source>
</evidence>
<dbReference type="Proteomes" id="UP001206925">
    <property type="component" value="Unassembled WGS sequence"/>
</dbReference>
<proteinExistence type="predicted"/>
<feature type="non-terminal residue" evidence="2">
    <location>
        <position position="1"/>
    </location>
</feature>
<keyword evidence="3" id="KW-1185">Reference proteome</keyword>
<evidence type="ECO:0000256" key="1">
    <source>
        <dbReference type="SAM" id="MobiDB-lite"/>
    </source>
</evidence>
<dbReference type="AlphaFoldDB" id="A0AAD5BW11"/>
<name>A0AAD5BW11_AMBAR</name>